<dbReference type="AlphaFoldDB" id="A0AAJ6VZG4"/>
<dbReference type="CDD" id="cd00170">
    <property type="entry name" value="SEC14"/>
    <property type="match status" value="1"/>
</dbReference>
<dbReference type="SMART" id="SM00516">
    <property type="entry name" value="SEC14"/>
    <property type="match status" value="1"/>
</dbReference>
<dbReference type="Gene3D" id="1.10.8.20">
    <property type="entry name" value="N-terminal domain of phosphatidylinositol transfer protein sec14p"/>
    <property type="match status" value="1"/>
</dbReference>
<dbReference type="GO" id="GO:0016020">
    <property type="term" value="C:membrane"/>
    <property type="evidence" value="ECO:0007669"/>
    <property type="project" value="TreeGrafter"/>
</dbReference>
<dbReference type="SUPFAM" id="SSF46938">
    <property type="entry name" value="CRAL/TRIO N-terminal domain"/>
    <property type="match status" value="1"/>
</dbReference>
<dbReference type="KEGG" id="goe:100904092"/>
<keyword evidence="2" id="KW-1185">Reference proteome</keyword>
<protein>
    <submittedName>
        <fullName evidence="3">Alpha-tocopherol transfer protein-like</fullName>
    </submittedName>
</protein>
<feature type="domain" description="CRAL-TRIO" evidence="1">
    <location>
        <begin position="111"/>
        <end position="255"/>
    </location>
</feature>
<dbReference type="PANTHER" id="PTHR10174:SF130">
    <property type="entry name" value="ALPHA-TOCOPHEROL TRANSFER PROTEIN-LIKE"/>
    <property type="match status" value="1"/>
</dbReference>
<name>A0AAJ6VZG4_9ACAR</name>
<dbReference type="SMART" id="SM01100">
    <property type="entry name" value="CRAL_TRIO_N"/>
    <property type="match status" value="1"/>
</dbReference>
<dbReference type="Pfam" id="PF03765">
    <property type="entry name" value="CRAL_TRIO_N"/>
    <property type="match status" value="1"/>
</dbReference>
<dbReference type="Pfam" id="PF00650">
    <property type="entry name" value="CRAL_TRIO"/>
    <property type="match status" value="1"/>
</dbReference>
<organism evidence="2 3">
    <name type="scientific">Galendromus occidentalis</name>
    <name type="common">western predatory mite</name>
    <dbReference type="NCBI Taxonomy" id="34638"/>
    <lineage>
        <taxon>Eukaryota</taxon>
        <taxon>Metazoa</taxon>
        <taxon>Ecdysozoa</taxon>
        <taxon>Arthropoda</taxon>
        <taxon>Chelicerata</taxon>
        <taxon>Arachnida</taxon>
        <taxon>Acari</taxon>
        <taxon>Parasitiformes</taxon>
        <taxon>Mesostigmata</taxon>
        <taxon>Gamasina</taxon>
        <taxon>Phytoseioidea</taxon>
        <taxon>Phytoseiidae</taxon>
        <taxon>Typhlodrominae</taxon>
        <taxon>Galendromus</taxon>
    </lineage>
</organism>
<dbReference type="InterPro" id="IPR011074">
    <property type="entry name" value="CRAL/TRIO_N_dom"/>
</dbReference>
<dbReference type="InterPro" id="IPR036865">
    <property type="entry name" value="CRAL-TRIO_dom_sf"/>
</dbReference>
<dbReference type="RefSeq" id="XP_003745483.1">
    <property type="nucleotide sequence ID" value="XM_003745435.2"/>
</dbReference>
<evidence type="ECO:0000259" key="1">
    <source>
        <dbReference type="PROSITE" id="PS50191"/>
    </source>
</evidence>
<evidence type="ECO:0000313" key="2">
    <source>
        <dbReference type="Proteomes" id="UP000694867"/>
    </source>
</evidence>
<sequence length="289" mass="33484">MEKPHPLDWEARAREELGETPEVREAALKEFAAKAIKLENFNPRLDENFLLRFLRSKKFDVDKAFKSYKKFHTIRLIDPERYLPVGVGPLRYKPGFDLATGTQLREYNPIDGSFVVIWRVGNWHPECGFDLSDIFTPTAMGGDFRLREEQAQVAGCHMVMDLGQMHLSYIRHFPFSAIKALIMTIQDGYPCRFKGFHVVNNSSLWDYIWAVSKPFLKAKIKERVYLHGANVKSLHKHICPSILPEEYGGKGGPFDWSWITGELYARNEEFIRLSHYGYITKGPEQRRDG</sequence>
<dbReference type="Gene3D" id="3.40.525.10">
    <property type="entry name" value="CRAL-TRIO lipid binding domain"/>
    <property type="match status" value="1"/>
</dbReference>
<dbReference type="GeneID" id="100904092"/>
<dbReference type="PROSITE" id="PS50191">
    <property type="entry name" value="CRAL_TRIO"/>
    <property type="match status" value="1"/>
</dbReference>
<dbReference type="GO" id="GO:1902936">
    <property type="term" value="F:phosphatidylinositol bisphosphate binding"/>
    <property type="evidence" value="ECO:0007669"/>
    <property type="project" value="TreeGrafter"/>
</dbReference>
<evidence type="ECO:0000313" key="3">
    <source>
        <dbReference type="RefSeq" id="XP_003745483.1"/>
    </source>
</evidence>
<accession>A0AAJ6VZG4</accession>
<reference evidence="3" key="1">
    <citation type="submission" date="2025-08" db="UniProtKB">
        <authorList>
            <consortium name="RefSeq"/>
        </authorList>
    </citation>
    <scope>IDENTIFICATION</scope>
</reference>
<dbReference type="InterPro" id="IPR001251">
    <property type="entry name" value="CRAL-TRIO_dom"/>
</dbReference>
<dbReference type="PANTHER" id="PTHR10174">
    <property type="entry name" value="ALPHA-TOCOPHEROL TRANSFER PROTEIN-RELATED"/>
    <property type="match status" value="1"/>
</dbReference>
<gene>
    <name evidence="3" type="primary">LOC100904092</name>
</gene>
<dbReference type="Proteomes" id="UP000694867">
    <property type="component" value="Unplaced"/>
</dbReference>
<dbReference type="PRINTS" id="PR00180">
    <property type="entry name" value="CRETINALDHBP"/>
</dbReference>
<proteinExistence type="predicted"/>
<dbReference type="SUPFAM" id="SSF52087">
    <property type="entry name" value="CRAL/TRIO domain"/>
    <property type="match status" value="1"/>
</dbReference>
<dbReference type="InterPro" id="IPR036273">
    <property type="entry name" value="CRAL/TRIO_N_dom_sf"/>
</dbReference>